<feature type="chain" id="PRO_5016986765" evidence="2">
    <location>
        <begin position="24"/>
        <end position="114"/>
    </location>
</feature>
<evidence type="ECO:0000313" key="4">
    <source>
        <dbReference type="EMBL" id="STD53722.1"/>
    </source>
</evidence>
<sequence>MRLNSMKLLFVGAFALMASFTYAQVVEPTDSTKVQQSNEDVSLGETLIIGKGVIDIEENRKTPVASTIITREEIQDKAVGNVEFPEIMKNSPSVYVADQASGFGDSKMYLRGFD</sequence>
<dbReference type="InterPro" id="IPR037066">
    <property type="entry name" value="Plug_dom_sf"/>
</dbReference>
<protein>
    <submittedName>
        <fullName evidence="4">Outer membrane cobalamin receptor protein</fullName>
    </submittedName>
</protein>
<evidence type="ECO:0000259" key="3">
    <source>
        <dbReference type="Pfam" id="PF07715"/>
    </source>
</evidence>
<dbReference type="Pfam" id="PF07715">
    <property type="entry name" value="Plug"/>
    <property type="match status" value="1"/>
</dbReference>
<comment type="similarity">
    <text evidence="1">Belongs to the TonB-dependent receptor family.</text>
</comment>
<reference evidence="4 5" key="1">
    <citation type="submission" date="2018-06" db="EMBL/GenBank/DDBJ databases">
        <authorList>
            <consortium name="Pathogen Informatics"/>
            <person name="Doyle S."/>
        </authorList>
    </citation>
    <scope>NUCLEOTIDE SEQUENCE [LARGE SCALE GENOMIC DNA]</scope>
    <source>
        <strain evidence="4 5">NCTC13456</strain>
    </source>
</reference>
<dbReference type="SUPFAM" id="SSF56935">
    <property type="entry name" value="Porins"/>
    <property type="match status" value="1"/>
</dbReference>
<feature type="signal peptide" evidence="2">
    <location>
        <begin position="1"/>
        <end position="23"/>
    </location>
</feature>
<keyword evidence="2" id="KW-0732">Signal</keyword>
<dbReference type="Proteomes" id="UP000254737">
    <property type="component" value="Unassembled WGS sequence"/>
</dbReference>
<accession>A0A376G2J7</accession>
<comment type="subcellular location">
    <subcellularLocation>
        <location evidence="1">Cell outer membrane</location>
        <topology evidence="1">Multi-pass membrane protein</topology>
    </subcellularLocation>
</comment>
<dbReference type="EMBL" id="UFXS01000001">
    <property type="protein sequence ID" value="STD53722.1"/>
    <property type="molecule type" value="Genomic_DNA"/>
</dbReference>
<proteinExistence type="inferred from homology"/>
<keyword evidence="1" id="KW-0812">Transmembrane</keyword>
<dbReference type="GO" id="GO:0009279">
    <property type="term" value="C:cell outer membrane"/>
    <property type="evidence" value="ECO:0007669"/>
    <property type="project" value="UniProtKB-SubCell"/>
</dbReference>
<keyword evidence="1" id="KW-1134">Transmembrane beta strand</keyword>
<keyword evidence="1" id="KW-0472">Membrane</keyword>
<dbReference type="PROSITE" id="PS52016">
    <property type="entry name" value="TONB_DEPENDENT_REC_3"/>
    <property type="match status" value="1"/>
</dbReference>
<keyword evidence="1" id="KW-0813">Transport</keyword>
<dbReference type="AlphaFoldDB" id="A0A376G2J7"/>
<gene>
    <name evidence="4" type="ORF">NCTC13456_00638</name>
</gene>
<evidence type="ECO:0000256" key="2">
    <source>
        <dbReference type="SAM" id="SignalP"/>
    </source>
</evidence>
<organism evidence="4 5">
    <name type="scientific">Empedobacter falsenii</name>
    <dbReference type="NCBI Taxonomy" id="343874"/>
    <lineage>
        <taxon>Bacteria</taxon>
        <taxon>Pseudomonadati</taxon>
        <taxon>Bacteroidota</taxon>
        <taxon>Flavobacteriia</taxon>
        <taxon>Flavobacteriales</taxon>
        <taxon>Weeksellaceae</taxon>
        <taxon>Empedobacter</taxon>
    </lineage>
</organism>
<keyword evidence="1" id="KW-0998">Cell outer membrane</keyword>
<feature type="domain" description="TonB-dependent receptor plug" evidence="3">
    <location>
        <begin position="59"/>
        <end position="114"/>
    </location>
</feature>
<dbReference type="InterPro" id="IPR012910">
    <property type="entry name" value="Plug_dom"/>
</dbReference>
<dbReference type="Gene3D" id="2.170.130.10">
    <property type="entry name" value="TonB-dependent receptor, plug domain"/>
    <property type="match status" value="1"/>
</dbReference>
<evidence type="ECO:0000313" key="5">
    <source>
        <dbReference type="Proteomes" id="UP000254737"/>
    </source>
</evidence>
<keyword evidence="4" id="KW-0675">Receptor</keyword>
<dbReference type="InterPro" id="IPR039426">
    <property type="entry name" value="TonB-dep_rcpt-like"/>
</dbReference>
<name>A0A376G2J7_9FLAO</name>
<evidence type="ECO:0000256" key="1">
    <source>
        <dbReference type="PROSITE-ProRule" id="PRU01360"/>
    </source>
</evidence>